<comment type="caution">
    <text evidence="2">The sequence shown here is derived from an EMBL/GenBank/DDBJ whole genome shotgun (WGS) entry which is preliminary data.</text>
</comment>
<feature type="region of interest" description="Disordered" evidence="1">
    <location>
        <begin position="536"/>
        <end position="562"/>
    </location>
</feature>
<proteinExistence type="predicted"/>
<feature type="compositionally biased region" description="Basic and acidic residues" evidence="1">
    <location>
        <begin position="489"/>
        <end position="498"/>
    </location>
</feature>
<feature type="region of interest" description="Disordered" evidence="1">
    <location>
        <begin position="340"/>
        <end position="368"/>
    </location>
</feature>
<feature type="region of interest" description="Disordered" evidence="1">
    <location>
        <begin position="489"/>
        <end position="522"/>
    </location>
</feature>
<feature type="region of interest" description="Disordered" evidence="1">
    <location>
        <begin position="403"/>
        <end position="454"/>
    </location>
</feature>
<dbReference type="AlphaFoldDB" id="A0AAD5X199"/>
<gene>
    <name evidence="2" type="ORF">HK097_000678</name>
</gene>
<keyword evidence="3" id="KW-1185">Reference proteome</keyword>
<evidence type="ECO:0000313" key="3">
    <source>
        <dbReference type="Proteomes" id="UP001212841"/>
    </source>
</evidence>
<evidence type="ECO:0000313" key="2">
    <source>
        <dbReference type="EMBL" id="KAJ3046628.1"/>
    </source>
</evidence>
<feature type="region of interest" description="Disordered" evidence="1">
    <location>
        <begin position="223"/>
        <end position="245"/>
    </location>
</feature>
<feature type="compositionally biased region" description="Basic and acidic residues" evidence="1">
    <location>
        <begin position="536"/>
        <end position="556"/>
    </location>
</feature>
<feature type="compositionally biased region" description="Basic and acidic residues" evidence="1">
    <location>
        <begin position="426"/>
        <end position="454"/>
    </location>
</feature>
<organism evidence="2 3">
    <name type="scientific">Rhizophlyctis rosea</name>
    <dbReference type="NCBI Taxonomy" id="64517"/>
    <lineage>
        <taxon>Eukaryota</taxon>
        <taxon>Fungi</taxon>
        <taxon>Fungi incertae sedis</taxon>
        <taxon>Chytridiomycota</taxon>
        <taxon>Chytridiomycota incertae sedis</taxon>
        <taxon>Chytridiomycetes</taxon>
        <taxon>Rhizophlyctidales</taxon>
        <taxon>Rhizophlyctidaceae</taxon>
        <taxon>Rhizophlyctis</taxon>
    </lineage>
</organism>
<name>A0AAD5X199_9FUNG</name>
<dbReference type="Proteomes" id="UP001212841">
    <property type="component" value="Unassembled WGS sequence"/>
</dbReference>
<protein>
    <submittedName>
        <fullName evidence="2">Uncharacterized protein</fullName>
    </submittedName>
</protein>
<sequence>MGVGISVVPDTNPNLPIRDRPIRYKNADLPPNTYPITHDFPKTLCSTFYFDYYCPSTRKTPCRLDHIAGFNRKCFTQSCLYFKVLLSPESRWLEVRDVMRLMGVRSFAEERRLVTRFVGKYGNLANELGKRVGEDGRPFWTVNFREQAGAWKMLRGPVFFRGWSCVVKVWRKEYAKDDVSERTIVRLQVPKIYELSPADKEKPELDQEKAKMEAVRKYERAKAKGPSLPLHDADAGAGVEEGNEDVGGIMKDGVEEEEKSAGMDAEWETRSAVGGFWEVRDEERWDVTRDREEKSVDRKKFGGEGCVEGHEDLSGVRVGGKWKGKRVRFKEVDEWDVREFDEETEEDDDAEGWMSLSGCSDPNEHIGPVGWEARLGEVKGDALVGGEGERKPVVTPTWKFEPRSVGGVDPVARTGLAEEGPATAVERGREVRQRRDEKTWDAGPRREIGFVGGEGREGEGDLAAFLRSLGVVGDDGMVGDRKVGLAKKFPPESRDVAPARETSGPEVETDMGERRGETGKSVTKEFMAGFLKSLKVRKEGGGGGGKKDGAGQRWSEEGGGWT</sequence>
<feature type="compositionally biased region" description="Acidic residues" evidence="1">
    <location>
        <begin position="340"/>
        <end position="351"/>
    </location>
</feature>
<reference evidence="2" key="1">
    <citation type="submission" date="2020-05" db="EMBL/GenBank/DDBJ databases">
        <title>Phylogenomic resolution of chytrid fungi.</title>
        <authorList>
            <person name="Stajich J.E."/>
            <person name="Amses K."/>
            <person name="Simmons R."/>
            <person name="Seto K."/>
            <person name="Myers J."/>
            <person name="Bonds A."/>
            <person name="Quandt C.A."/>
            <person name="Barry K."/>
            <person name="Liu P."/>
            <person name="Grigoriev I."/>
            <person name="Longcore J.E."/>
            <person name="James T.Y."/>
        </authorList>
    </citation>
    <scope>NUCLEOTIDE SEQUENCE</scope>
    <source>
        <strain evidence="2">JEL0318</strain>
    </source>
</reference>
<accession>A0AAD5X199</accession>
<evidence type="ECO:0000256" key="1">
    <source>
        <dbReference type="SAM" id="MobiDB-lite"/>
    </source>
</evidence>
<dbReference type="EMBL" id="JADGJD010001126">
    <property type="protein sequence ID" value="KAJ3046628.1"/>
    <property type="molecule type" value="Genomic_DNA"/>
</dbReference>